<dbReference type="NCBIfam" id="NF004162">
    <property type="entry name" value="PRK05627.1-5"/>
    <property type="match status" value="1"/>
</dbReference>
<protein>
    <recommendedName>
        <fullName evidence="14">Riboflavin biosynthesis protein</fullName>
    </recommendedName>
    <domain>
        <recommendedName>
            <fullName evidence="14">Riboflavin kinase</fullName>
            <ecNumber evidence="14">2.7.1.26</ecNumber>
        </recommendedName>
        <alternativeName>
            <fullName evidence="14">Flavokinase</fullName>
        </alternativeName>
    </domain>
    <domain>
        <recommendedName>
            <fullName evidence="14">FMN adenylyltransferase</fullName>
            <ecNumber evidence="14">2.7.7.2</ecNumber>
        </recommendedName>
        <alternativeName>
            <fullName evidence="14">FAD pyrophosphorylase</fullName>
        </alternativeName>
        <alternativeName>
            <fullName evidence="14">FAD synthase</fullName>
        </alternativeName>
    </domain>
</protein>
<dbReference type="InterPro" id="IPR002606">
    <property type="entry name" value="Riboflavin_kinase_bac"/>
</dbReference>
<keyword evidence="4 14" id="KW-0288">FMN</keyword>
<comment type="caution">
    <text evidence="16">The sequence shown here is derived from an EMBL/GenBank/DDBJ whole genome shotgun (WGS) entry which is preliminary data.</text>
</comment>
<keyword evidence="5 14" id="KW-0808">Transferase</keyword>
<reference evidence="16" key="1">
    <citation type="journal article" date="2014" name="Int. J. Syst. Evol. Microbiol.">
        <title>Complete genome sequence of Corynebacterium casei LMG S-19264T (=DSM 44701T), isolated from a smear-ripened cheese.</title>
        <authorList>
            <consortium name="US DOE Joint Genome Institute (JGI-PGF)"/>
            <person name="Walter F."/>
            <person name="Albersmeier A."/>
            <person name="Kalinowski J."/>
            <person name="Ruckert C."/>
        </authorList>
    </citation>
    <scope>NUCLEOTIDE SEQUENCE</scope>
    <source>
        <strain evidence="16">CGMCC 1.15371</strain>
    </source>
</reference>
<dbReference type="GO" id="GO:0008531">
    <property type="term" value="F:riboflavin kinase activity"/>
    <property type="evidence" value="ECO:0007669"/>
    <property type="project" value="UniProtKB-UniRule"/>
</dbReference>
<evidence type="ECO:0000256" key="7">
    <source>
        <dbReference type="ARBA" id="ARBA00022741"/>
    </source>
</evidence>
<keyword evidence="11" id="KW-0511">Multifunctional enzyme</keyword>
<dbReference type="Gene3D" id="3.40.50.620">
    <property type="entry name" value="HUPs"/>
    <property type="match status" value="1"/>
</dbReference>
<evidence type="ECO:0000256" key="5">
    <source>
        <dbReference type="ARBA" id="ARBA00022679"/>
    </source>
</evidence>
<dbReference type="InterPro" id="IPR023468">
    <property type="entry name" value="Riboflavin_kinase"/>
</dbReference>
<name>A0A8J2YJ40_9BACL</name>
<evidence type="ECO:0000256" key="10">
    <source>
        <dbReference type="ARBA" id="ARBA00022840"/>
    </source>
</evidence>
<dbReference type="Proteomes" id="UP000628775">
    <property type="component" value="Unassembled WGS sequence"/>
</dbReference>
<keyword evidence="10 14" id="KW-0067">ATP-binding</keyword>
<dbReference type="RefSeq" id="WP_229672592.1">
    <property type="nucleotide sequence ID" value="NZ_BMIR01000012.1"/>
</dbReference>
<keyword evidence="7 14" id="KW-0547">Nucleotide-binding</keyword>
<dbReference type="GO" id="GO:0003919">
    <property type="term" value="F:FMN adenylyltransferase activity"/>
    <property type="evidence" value="ECO:0007669"/>
    <property type="project" value="UniProtKB-UniRule"/>
</dbReference>
<dbReference type="NCBIfam" id="TIGR00083">
    <property type="entry name" value="ribF"/>
    <property type="match status" value="1"/>
</dbReference>
<comment type="pathway">
    <text evidence="2 14">Cofactor biosynthesis; FMN biosynthesis; FMN from riboflavin (ATP route): step 1/1.</text>
</comment>
<evidence type="ECO:0000313" key="17">
    <source>
        <dbReference type="Proteomes" id="UP000628775"/>
    </source>
</evidence>
<gene>
    <name evidence="16" type="ORF">GCM10011391_26220</name>
</gene>
<comment type="catalytic activity">
    <reaction evidence="12 14">
        <text>riboflavin + ATP = FMN + ADP + H(+)</text>
        <dbReference type="Rhea" id="RHEA:14357"/>
        <dbReference type="ChEBI" id="CHEBI:15378"/>
        <dbReference type="ChEBI" id="CHEBI:30616"/>
        <dbReference type="ChEBI" id="CHEBI:57986"/>
        <dbReference type="ChEBI" id="CHEBI:58210"/>
        <dbReference type="ChEBI" id="CHEBI:456216"/>
        <dbReference type="EC" id="2.7.1.26"/>
    </reaction>
</comment>
<sequence>METIHLTQPSEEPIDGAGEKVMALGYFDGVHLGHQEVIKTAVNIAHSKGQKAAVMTFHPHPSVVLKKMDKRSDYLTPPEEKAKLIKALGVDLLYFVRFDSAFSQLSPQAFIDQYIIRLNVKHVVAGFDFTYGRMAKGTMETIKQESRNMFAVTTVPKLVINDHKVSTTHIRELILAGKMEEAQAYLGRPYRMTGMVVHGDKRGGAELGFPTANVKTHDPYVIPNQGIYAVRMNVENTWIDGMGYIGDRPTFYKEATPIVIEVNLFGFNQSIYGETVQVEWYKKLREDKTFTKVDALVDQMHQDKKQAEAFFKEIQV</sequence>
<dbReference type="UniPathway" id="UPA00276">
    <property type="reaction ID" value="UER00406"/>
</dbReference>
<evidence type="ECO:0000259" key="15">
    <source>
        <dbReference type="SMART" id="SM00904"/>
    </source>
</evidence>
<dbReference type="PANTHER" id="PTHR22749">
    <property type="entry name" value="RIBOFLAVIN KINASE/FMN ADENYLYLTRANSFERASE"/>
    <property type="match status" value="1"/>
</dbReference>
<evidence type="ECO:0000256" key="1">
    <source>
        <dbReference type="ARBA" id="ARBA00004726"/>
    </source>
</evidence>
<dbReference type="GO" id="GO:0005524">
    <property type="term" value="F:ATP binding"/>
    <property type="evidence" value="ECO:0007669"/>
    <property type="project" value="UniProtKB-UniRule"/>
</dbReference>
<dbReference type="InterPro" id="IPR004821">
    <property type="entry name" value="Cyt_trans-like"/>
</dbReference>
<dbReference type="SUPFAM" id="SSF52374">
    <property type="entry name" value="Nucleotidylyl transferase"/>
    <property type="match status" value="1"/>
</dbReference>
<dbReference type="InterPro" id="IPR015865">
    <property type="entry name" value="Riboflavin_kinase_bac/euk"/>
</dbReference>
<dbReference type="Pfam" id="PF01687">
    <property type="entry name" value="Flavokinase"/>
    <property type="match status" value="1"/>
</dbReference>
<dbReference type="InterPro" id="IPR023465">
    <property type="entry name" value="Riboflavin_kinase_dom_sf"/>
</dbReference>
<evidence type="ECO:0000256" key="11">
    <source>
        <dbReference type="ARBA" id="ARBA00023268"/>
    </source>
</evidence>
<evidence type="ECO:0000256" key="14">
    <source>
        <dbReference type="PIRNR" id="PIRNR004491"/>
    </source>
</evidence>
<dbReference type="SUPFAM" id="SSF82114">
    <property type="entry name" value="Riboflavin kinase-like"/>
    <property type="match status" value="1"/>
</dbReference>
<evidence type="ECO:0000256" key="6">
    <source>
        <dbReference type="ARBA" id="ARBA00022695"/>
    </source>
</evidence>
<comment type="catalytic activity">
    <reaction evidence="13 14">
        <text>FMN + ATP + H(+) = FAD + diphosphate</text>
        <dbReference type="Rhea" id="RHEA:17237"/>
        <dbReference type="ChEBI" id="CHEBI:15378"/>
        <dbReference type="ChEBI" id="CHEBI:30616"/>
        <dbReference type="ChEBI" id="CHEBI:33019"/>
        <dbReference type="ChEBI" id="CHEBI:57692"/>
        <dbReference type="ChEBI" id="CHEBI:58210"/>
        <dbReference type="EC" id="2.7.7.2"/>
    </reaction>
</comment>
<dbReference type="AlphaFoldDB" id="A0A8J2YJ40"/>
<dbReference type="InterPro" id="IPR015864">
    <property type="entry name" value="FAD_synthase"/>
</dbReference>
<evidence type="ECO:0000256" key="12">
    <source>
        <dbReference type="ARBA" id="ARBA00047880"/>
    </source>
</evidence>
<keyword evidence="17" id="KW-1185">Reference proteome</keyword>
<keyword evidence="3 14" id="KW-0285">Flavoprotein</keyword>
<dbReference type="CDD" id="cd02064">
    <property type="entry name" value="FAD_synthetase_N"/>
    <property type="match status" value="1"/>
</dbReference>
<proteinExistence type="inferred from homology"/>
<dbReference type="PANTHER" id="PTHR22749:SF6">
    <property type="entry name" value="RIBOFLAVIN KINASE"/>
    <property type="match status" value="1"/>
</dbReference>
<dbReference type="EMBL" id="BMIR01000012">
    <property type="protein sequence ID" value="GGE46174.1"/>
    <property type="molecule type" value="Genomic_DNA"/>
</dbReference>
<keyword evidence="8 14" id="KW-0418">Kinase</keyword>
<dbReference type="GO" id="GO:0006747">
    <property type="term" value="P:FAD biosynthetic process"/>
    <property type="evidence" value="ECO:0007669"/>
    <property type="project" value="UniProtKB-UniRule"/>
</dbReference>
<dbReference type="Pfam" id="PF06574">
    <property type="entry name" value="FAD_syn"/>
    <property type="match status" value="1"/>
</dbReference>
<feature type="domain" description="Riboflavin kinase" evidence="15">
    <location>
        <begin position="185"/>
        <end position="312"/>
    </location>
</feature>
<dbReference type="GO" id="GO:0009398">
    <property type="term" value="P:FMN biosynthetic process"/>
    <property type="evidence" value="ECO:0007669"/>
    <property type="project" value="UniProtKB-UniRule"/>
</dbReference>
<keyword evidence="6 14" id="KW-0548">Nucleotidyltransferase</keyword>
<evidence type="ECO:0000256" key="4">
    <source>
        <dbReference type="ARBA" id="ARBA00022643"/>
    </source>
</evidence>
<reference evidence="16" key="2">
    <citation type="submission" date="2020-09" db="EMBL/GenBank/DDBJ databases">
        <authorList>
            <person name="Sun Q."/>
            <person name="Zhou Y."/>
        </authorList>
    </citation>
    <scope>NUCLEOTIDE SEQUENCE</scope>
    <source>
        <strain evidence="16">CGMCC 1.15371</strain>
    </source>
</reference>
<dbReference type="Gene3D" id="2.40.30.30">
    <property type="entry name" value="Riboflavin kinase-like"/>
    <property type="match status" value="1"/>
</dbReference>
<dbReference type="EC" id="2.7.7.2" evidence="14"/>
<comment type="pathway">
    <text evidence="1 14">Cofactor biosynthesis; FAD biosynthesis; FAD from FMN: step 1/1.</text>
</comment>
<evidence type="ECO:0000313" key="16">
    <source>
        <dbReference type="EMBL" id="GGE46174.1"/>
    </source>
</evidence>
<comment type="similarity">
    <text evidence="14">Belongs to the ribF family.</text>
</comment>
<accession>A0A8J2YJ40</accession>
<dbReference type="UniPathway" id="UPA00277">
    <property type="reaction ID" value="UER00407"/>
</dbReference>
<evidence type="ECO:0000256" key="3">
    <source>
        <dbReference type="ARBA" id="ARBA00022630"/>
    </source>
</evidence>
<keyword evidence="9 14" id="KW-0274">FAD</keyword>
<dbReference type="GO" id="GO:0009231">
    <property type="term" value="P:riboflavin biosynthetic process"/>
    <property type="evidence" value="ECO:0007669"/>
    <property type="project" value="InterPro"/>
</dbReference>
<dbReference type="PIRSF" id="PIRSF004491">
    <property type="entry name" value="FAD_Synth"/>
    <property type="match status" value="1"/>
</dbReference>
<dbReference type="EC" id="2.7.1.26" evidence="14"/>
<dbReference type="InterPro" id="IPR014729">
    <property type="entry name" value="Rossmann-like_a/b/a_fold"/>
</dbReference>
<evidence type="ECO:0000256" key="8">
    <source>
        <dbReference type="ARBA" id="ARBA00022777"/>
    </source>
</evidence>
<evidence type="ECO:0000256" key="13">
    <source>
        <dbReference type="ARBA" id="ARBA00049494"/>
    </source>
</evidence>
<dbReference type="FunFam" id="3.40.50.620:FF:000021">
    <property type="entry name" value="Riboflavin biosynthesis protein"/>
    <property type="match status" value="1"/>
</dbReference>
<dbReference type="SMART" id="SM00904">
    <property type="entry name" value="Flavokinase"/>
    <property type="match status" value="1"/>
</dbReference>
<dbReference type="NCBIfam" id="TIGR00125">
    <property type="entry name" value="cyt_tran_rel"/>
    <property type="match status" value="1"/>
</dbReference>
<evidence type="ECO:0000256" key="2">
    <source>
        <dbReference type="ARBA" id="ARBA00005201"/>
    </source>
</evidence>
<evidence type="ECO:0000256" key="9">
    <source>
        <dbReference type="ARBA" id="ARBA00022827"/>
    </source>
</evidence>
<organism evidence="16 17">
    <name type="scientific">Pullulanibacillus camelliae</name>
    <dbReference type="NCBI Taxonomy" id="1707096"/>
    <lineage>
        <taxon>Bacteria</taxon>
        <taxon>Bacillati</taxon>
        <taxon>Bacillota</taxon>
        <taxon>Bacilli</taxon>
        <taxon>Bacillales</taxon>
        <taxon>Sporolactobacillaceae</taxon>
        <taxon>Pullulanibacillus</taxon>
    </lineage>
</organism>